<organism evidence="8 9">
    <name type="scientific">Vigna angularis var. angularis</name>
    <dbReference type="NCBI Taxonomy" id="157739"/>
    <lineage>
        <taxon>Eukaryota</taxon>
        <taxon>Viridiplantae</taxon>
        <taxon>Streptophyta</taxon>
        <taxon>Embryophyta</taxon>
        <taxon>Tracheophyta</taxon>
        <taxon>Spermatophyta</taxon>
        <taxon>Magnoliopsida</taxon>
        <taxon>eudicotyledons</taxon>
        <taxon>Gunneridae</taxon>
        <taxon>Pentapetalae</taxon>
        <taxon>rosids</taxon>
        <taxon>fabids</taxon>
        <taxon>Fabales</taxon>
        <taxon>Fabaceae</taxon>
        <taxon>Papilionoideae</taxon>
        <taxon>50 kb inversion clade</taxon>
        <taxon>NPAAA clade</taxon>
        <taxon>indigoferoid/millettioid clade</taxon>
        <taxon>Phaseoleae</taxon>
        <taxon>Vigna</taxon>
    </lineage>
</organism>
<keyword evidence="2 5" id="KW-0479">Metal-binding</keyword>
<dbReference type="FunFam" id="1.10.630.10:FF:000007">
    <property type="entry name" value="Cytochrome P450 76C4"/>
    <property type="match status" value="1"/>
</dbReference>
<evidence type="ECO:0000256" key="5">
    <source>
        <dbReference type="PIRSR" id="PIRSR602401-1"/>
    </source>
</evidence>
<evidence type="ECO:0000256" key="7">
    <source>
        <dbReference type="SAM" id="Phobius"/>
    </source>
</evidence>
<keyword evidence="3 6" id="KW-0560">Oxidoreductase</keyword>
<dbReference type="Pfam" id="PF00067">
    <property type="entry name" value="p450"/>
    <property type="match status" value="1"/>
</dbReference>
<evidence type="ECO:0008006" key="10">
    <source>
        <dbReference type="Google" id="ProtNLM"/>
    </source>
</evidence>
<feature type="binding site" description="axial binding residue" evidence="5">
    <location>
        <position position="465"/>
    </location>
    <ligand>
        <name>heme</name>
        <dbReference type="ChEBI" id="CHEBI:30413"/>
    </ligand>
    <ligandPart>
        <name>Fe</name>
        <dbReference type="ChEBI" id="CHEBI:18248"/>
    </ligandPart>
</feature>
<dbReference type="GO" id="GO:0004497">
    <property type="term" value="F:monooxygenase activity"/>
    <property type="evidence" value="ECO:0007669"/>
    <property type="project" value="UniProtKB-KW"/>
</dbReference>
<dbReference type="GO" id="GO:0005506">
    <property type="term" value="F:iron ion binding"/>
    <property type="evidence" value="ECO:0007669"/>
    <property type="project" value="InterPro"/>
</dbReference>
<dbReference type="PRINTS" id="PR00385">
    <property type="entry name" value="P450"/>
</dbReference>
<evidence type="ECO:0000256" key="2">
    <source>
        <dbReference type="ARBA" id="ARBA00022723"/>
    </source>
</evidence>
<accession>A0A0S3T0P4</accession>
<dbReference type="InterPro" id="IPR036396">
    <property type="entry name" value="Cyt_P450_sf"/>
</dbReference>
<comment type="similarity">
    <text evidence="1 6">Belongs to the cytochrome P450 family.</text>
</comment>
<dbReference type="PROSITE" id="PS00086">
    <property type="entry name" value="CYTOCHROME_P450"/>
    <property type="match status" value="1"/>
</dbReference>
<dbReference type="GO" id="GO:0020037">
    <property type="term" value="F:heme binding"/>
    <property type="evidence" value="ECO:0007669"/>
    <property type="project" value="InterPro"/>
</dbReference>
<protein>
    <recommendedName>
        <fullName evidence="10">Geraniol 8-hydroxylase</fullName>
    </recommendedName>
</protein>
<name>A0A0S3T0P4_PHAAN</name>
<comment type="cofactor">
    <cofactor evidence="5">
        <name>heme</name>
        <dbReference type="ChEBI" id="CHEBI:30413"/>
    </cofactor>
</comment>
<keyword evidence="4 5" id="KW-0408">Iron</keyword>
<gene>
    <name evidence="8" type="primary">Vigan.10G006900</name>
    <name evidence="8" type="ORF">VIGAN_10006900</name>
</gene>
<feature type="transmembrane region" description="Helical" evidence="7">
    <location>
        <begin position="27"/>
        <end position="47"/>
    </location>
</feature>
<evidence type="ECO:0000313" key="9">
    <source>
        <dbReference type="Proteomes" id="UP000291084"/>
    </source>
</evidence>
<keyword evidence="6" id="KW-0503">Monooxygenase</keyword>
<evidence type="ECO:0000313" key="8">
    <source>
        <dbReference type="EMBL" id="BAT98740.1"/>
    </source>
</evidence>
<keyword evidence="7" id="KW-1133">Transmembrane helix</keyword>
<dbReference type="AlphaFoldDB" id="A0A0S3T0P4"/>
<dbReference type="Proteomes" id="UP000291084">
    <property type="component" value="Chromosome 10"/>
</dbReference>
<keyword evidence="7" id="KW-0812">Transmembrane</keyword>
<dbReference type="CDD" id="cd11073">
    <property type="entry name" value="CYP76-like"/>
    <property type="match status" value="1"/>
</dbReference>
<dbReference type="InterPro" id="IPR017972">
    <property type="entry name" value="Cyt_P450_CS"/>
</dbReference>
<dbReference type="Gene3D" id="1.10.630.10">
    <property type="entry name" value="Cytochrome P450"/>
    <property type="match status" value="1"/>
</dbReference>
<dbReference type="InterPro" id="IPR002401">
    <property type="entry name" value="Cyt_P450_E_grp-I"/>
</dbReference>
<proteinExistence type="inferred from homology"/>
<reference evidence="8 9" key="1">
    <citation type="journal article" date="2015" name="Sci. Rep.">
        <title>The power of single molecule real-time sequencing technology in the de novo assembly of a eukaryotic genome.</title>
        <authorList>
            <person name="Sakai H."/>
            <person name="Naito K."/>
            <person name="Ogiso-Tanaka E."/>
            <person name="Takahashi Y."/>
            <person name="Iseki K."/>
            <person name="Muto C."/>
            <person name="Satou K."/>
            <person name="Teruya K."/>
            <person name="Shiroma A."/>
            <person name="Shimoji M."/>
            <person name="Hirano T."/>
            <person name="Itoh T."/>
            <person name="Kaga A."/>
            <person name="Tomooka N."/>
        </authorList>
    </citation>
    <scope>NUCLEOTIDE SEQUENCE [LARGE SCALE GENOMIC DNA]</scope>
    <source>
        <strain evidence="9">cv. Shumari</strain>
    </source>
</reference>
<dbReference type="PRINTS" id="PR00463">
    <property type="entry name" value="EP450I"/>
</dbReference>
<dbReference type="SUPFAM" id="SSF48264">
    <property type="entry name" value="Cytochrome P450"/>
    <property type="match status" value="1"/>
</dbReference>
<evidence type="ECO:0000256" key="4">
    <source>
        <dbReference type="ARBA" id="ARBA00023004"/>
    </source>
</evidence>
<keyword evidence="7" id="KW-0472">Membrane</keyword>
<dbReference type="OrthoDB" id="2789670at2759"/>
<keyword evidence="9" id="KW-1185">Reference proteome</keyword>
<dbReference type="InterPro" id="IPR001128">
    <property type="entry name" value="Cyt_P450"/>
</dbReference>
<dbReference type="EMBL" id="AP015043">
    <property type="protein sequence ID" value="BAT98740.1"/>
    <property type="molecule type" value="Genomic_DNA"/>
</dbReference>
<evidence type="ECO:0000256" key="6">
    <source>
        <dbReference type="RuleBase" id="RU000461"/>
    </source>
</evidence>
<evidence type="ECO:0000256" key="1">
    <source>
        <dbReference type="ARBA" id="ARBA00010617"/>
    </source>
</evidence>
<sequence>MRSELYKLLCWICCTFSYTTYEMETNSTLFFTFTVLLITIITFLKALKSLFTPNKSKSNLPPGPKGLPLVGNLLQLGAKPHQTLATLANIHGSIMSLKLGQETTIVMSSAEAAKGVLQIHDHFLSNRKIPDAMRGSSHDHFSLPFMPVSQQWRELRKLCNELLFSNKNLDATQGLRSKKVRELYSDIHRSSLKGEPVNIGRLAFKTTINQLSNTIYSEDFLQSAEKAGEMKELVTNIMKEVGRPNLADCFPVLKMIDPHGIRRRTGSYFSKLLNIFKSLIHKRLELRKDAAGYCTKKDMLDAMLNDAQHKMDIVKIQRLSLDLFVAGTDTVTSTVEWAMAELLHNPHVMSKAKEELERIIGKDNLVEESDIAKLPYLQAIVKETFRLHPAVPLLLPRKAEVEFEMHGYTIPKGAQVLINVWAIGRDPNLWEKPRLFWPERFLESEIDFKGRSFELTPFGGGRRICPGLPLAIRLVFLMLGLFINSFDWELQDIQPEDMNMDENFGLTLEKAQPVLAIPIIPKH</sequence>
<keyword evidence="5 6" id="KW-0349">Heme</keyword>
<dbReference type="PANTHER" id="PTHR47950">
    <property type="entry name" value="CYTOCHROME P450, FAMILY 76, SUBFAMILY C, POLYPEPTIDE 5-RELATED"/>
    <property type="match status" value="1"/>
</dbReference>
<dbReference type="GO" id="GO:0016705">
    <property type="term" value="F:oxidoreductase activity, acting on paired donors, with incorporation or reduction of molecular oxygen"/>
    <property type="evidence" value="ECO:0007669"/>
    <property type="project" value="InterPro"/>
</dbReference>
<dbReference type="PANTHER" id="PTHR47950:SF48">
    <property type="entry name" value="CYTOCHROME P450 FAMILY PROTEIN, EXPRESSED"/>
    <property type="match status" value="1"/>
</dbReference>
<evidence type="ECO:0000256" key="3">
    <source>
        <dbReference type="ARBA" id="ARBA00023002"/>
    </source>
</evidence>